<dbReference type="AlphaFoldDB" id="A0A544TT22"/>
<sequence length="205" mass="24260">MTKSFENLDVHKQKRIIDAALKEFKEKGFEQASTNQIVKDAGIGKGMLFYYFNNKQDLYLYLFEYCLEMVEKKFFGAIDNGEPDLFERLKKIVLVKFDFLSKYPDAMNFIGTILLNDPIDENLTSRIAALHETGYAKIYGNLDYTLFKEEIDVPKAINVIRWSIDGYENELKQRLRGQNLSSLNYEPFIQEFFCYLDMMRTWFYK</sequence>
<gene>
    <name evidence="5" type="ORF">FG384_07250</name>
</gene>
<dbReference type="InterPro" id="IPR023772">
    <property type="entry name" value="DNA-bd_HTH_TetR-type_CS"/>
</dbReference>
<name>A0A544TT22_9BACI</name>
<dbReference type="InterPro" id="IPR036271">
    <property type="entry name" value="Tet_transcr_reg_TetR-rel_C_sf"/>
</dbReference>
<dbReference type="Gene3D" id="1.10.357.10">
    <property type="entry name" value="Tetracycline Repressor, domain 2"/>
    <property type="match status" value="1"/>
</dbReference>
<comment type="caution">
    <text evidence="5">The sequence shown here is derived from an EMBL/GenBank/DDBJ whole genome shotgun (WGS) entry which is preliminary data.</text>
</comment>
<evidence type="ECO:0000256" key="1">
    <source>
        <dbReference type="ARBA" id="ARBA00022491"/>
    </source>
</evidence>
<dbReference type="InterPro" id="IPR009057">
    <property type="entry name" value="Homeodomain-like_sf"/>
</dbReference>
<keyword evidence="2 3" id="KW-0238">DNA-binding</keyword>
<dbReference type="SUPFAM" id="SSF46689">
    <property type="entry name" value="Homeodomain-like"/>
    <property type="match status" value="1"/>
</dbReference>
<evidence type="ECO:0000256" key="2">
    <source>
        <dbReference type="ARBA" id="ARBA00023125"/>
    </source>
</evidence>
<reference evidence="5 6" key="1">
    <citation type="submission" date="2019-06" db="EMBL/GenBank/DDBJ databases">
        <title>Psychrobacillus vulpis sp. nov., a new species isolated from feces of a red fox that inhabits in The Tablas de Daimiel Natural Park, Albacete, Spain.</title>
        <authorList>
            <person name="Rodriguez M."/>
            <person name="Reina J.C."/>
            <person name="Bejar V."/>
            <person name="Llamas I."/>
        </authorList>
    </citation>
    <scope>NUCLEOTIDE SEQUENCE [LARGE SCALE GENOMIC DNA]</scope>
    <source>
        <strain evidence="5 6">Z8</strain>
    </source>
</reference>
<evidence type="ECO:0000259" key="4">
    <source>
        <dbReference type="PROSITE" id="PS50977"/>
    </source>
</evidence>
<dbReference type="GO" id="GO:0003677">
    <property type="term" value="F:DNA binding"/>
    <property type="evidence" value="ECO:0007669"/>
    <property type="project" value="UniProtKB-UniRule"/>
</dbReference>
<dbReference type="Gene3D" id="1.10.10.60">
    <property type="entry name" value="Homeodomain-like"/>
    <property type="match status" value="1"/>
</dbReference>
<dbReference type="OrthoDB" id="9780939at2"/>
<dbReference type="Proteomes" id="UP000316626">
    <property type="component" value="Unassembled WGS sequence"/>
</dbReference>
<evidence type="ECO:0000256" key="3">
    <source>
        <dbReference type="PROSITE-ProRule" id="PRU00335"/>
    </source>
</evidence>
<dbReference type="PRINTS" id="PR00455">
    <property type="entry name" value="HTHTETR"/>
</dbReference>
<proteinExistence type="predicted"/>
<dbReference type="PROSITE" id="PS01081">
    <property type="entry name" value="HTH_TETR_1"/>
    <property type="match status" value="1"/>
</dbReference>
<dbReference type="EMBL" id="VDGI01000005">
    <property type="protein sequence ID" value="TQR20589.1"/>
    <property type="molecule type" value="Genomic_DNA"/>
</dbReference>
<protein>
    <submittedName>
        <fullName evidence="5">TetR/AcrR family transcriptional regulator</fullName>
    </submittedName>
</protein>
<dbReference type="PANTHER" id="PTHR43479">
    <property type="entry name" value="ACREF/ENVCD OPERON REPRESSOR-RELATED"/>
    <property type="match status" value="1"/>
</dbReference>
<dbReference type="InterPro" id="IPR001647">
    <property type="entry name" value="HTH_TetR"/>
</dbReference>
<dbReference type="Pfam" id="PF00440">
    <property type="entry name" value="TetR_N"/>
    <property type="match status" value="1"/>
</dbReference>
<accession>A0A544TT22</accession>
<organism evidence="5 6">
    <name type="scientific">Psychrobacillus vulpis</name>
    <dbReference type="NCBI Taxonomy" id="2325572"/>
    <lineage>
        <taxon>Bacteria</taxon>
        <taxon>Bacillati</taxon>
        <taxon>Bacillota</taxon>
        <taxon>Bacilli</taxon>
        <taxon>Bacillales</taxon>
        <taxon>Bacillaceae</taxon>
        <taxon>Psychrobacillus</taxon>
    </lineage>
</organism>
<dbReference type="SUPFAM" id="SSF48498">
    <property type="entry name" value="Tetracyclin repressor-like, C-terminal domain"/>
    <property type="match status" value="1"/>
</dbReference>
<dbReference type="InterPro" id="IPR050624">
    <property type="entry name" value="HTH-type_Tx_Regulator"/>
</dbReference>
<evidence type="ECO:0000313" key="5">
    <source>
        <dbReference type="EMBL" id="TQR20589.1"/>
    </source>
</evidence>
<keyword evidence="1" id="KW-0678">Repressor</keyword>
<feature type="DNA-binding region" description="H-T-H motif" evidence="3">
    <location>
        <begin position="33"/>
        <end position="52"/>
    </location>
</feature>
<evidence type="ECO:0000313" key="6">
    <source>
        <dbReference type="Proteomes" id="UP000316626"/>
    </source>
</evidence>
<feature type="domain" description="HTH tetR-type" evidence="4">
    <location>
        <begin position="10"/>
        <end position="70"/>
    </location>
</feature>
<keyword evidence="6" id="KW-1185">Reference proteome</keyword>
<dbReference type="PROSITE" id="PS50977">
    <property type="entry name" value="HTH_TETR_2"/>
    <property type="match status" value="1"/>
</dbReference>
<dbReference type="PANTHER" id="PTHR43479:SF11">
    <property type="entry name" value="ACREF_ENVCD OPERON REPRESSOR-RELATED"/>
    <property type="match status" value="1"/>
</dbReference>